<feature type="region of interest" description="Disordered" evidence="8">
    <location>
        <begin position="434"/>
        <end position="459"/>
    </location>
</feature>
<dbReference type="InterPro" id="IPR009051">
    <property type="entry name" value="Helical_ferredxn"/>
</dbReference>
<keyword evidence="6" id="KW-0408">Iron</keyword>
<dbReference type="Gene3D" id="3.40.50.10420">
    <property type="entry name" value="NagB/RpiA/CoA transferase-like"/>
    <property type="match status" value="1"/>
</dbReference>
<keyword evidence="1" id="KW-0813">Transport</keyword>
<dbReference type="InterPro" id="IPR037171">
    <property type="entry name" value="NagB/RpiA_transferase-like"/>
</dbReference>
<keyword evidence="11" id="KW-1185">Reference proteome</keyword>
<dbReference type="InterPro" id="IPR024185">
    <property type="entry name" value="FTHF_cligase-like_sf"/>
</dbReference>
<dbReference type="RefSeq" id="WP_160796757.1">
    <property type="nucleotide sequence ID" value="NZ_WSSB01000008.1"/>
</dbReference>
<dbReference type="PROSITE" id="PS00198">
    <property type="entry name" value="4FE4S_FER_1"/>
    <property type="match status" value="2"/>
</dbReference>
<dbReference type="InterPro" id="IPR017900">
    <property type="entry name" value="4Fe4S_Fe_S_CS"/>
</dbReference>
<evidence type="ECO:0000256" key="8">
    <source>
        <dbReference type="SAM" id="MobiDB-lite"/>
    </source>
</evidence>
<dbReference type="GO" id="GO:0006089">
    <property type="term" value="P:lactate metabolic process"/>
    <property type="evidence" value="ECO:0007669"/>
    <property type="project" value="InterPro"/>
</dbReference>
<dbReference type="Gene3D" id="1.10.1060.10">
    <property type="entry name" value="Alpha-helical ferredoxin"/>
    <property type="match status" value="1"/>
</dbReference>
<protein>
    <submittedName>
        <fullName evidence="10">4Fe-4S dicluster domain-containing protein</fullName>
    </submittedName>
</protein>
<dbReference type="EMBL" id="WSSB01000008">
    <property type="protein sequence ID" value="MXR37256.1"/>
    <property type="molecule type" value="Genomic_DNA"/>
</dbReference>
<accession>A0A845BSV7</accession>
<gene>
    <name evidence="10" type="ORF">GQF02_09755</name>
</gene>
<dbReference type="Pfam" id="PF02589">
    <property type="entry name" value="LUD_dom"/>
    <property type="match status" value="1"/>
</dbReference>
<dbReference type="InterPro" id="IPR004452">
    <property type="entry name" value="LutB/LldF"/>
</dbReference>
<name>A0A845BSV7_9NEIS</name>
<evidence type="ECO:0000313" key="11">
    <source>
        <dbReference type="Proteomes" id="UP000467214"/>
    </source>
</evidence>
<evidence type="ECO:0000256" key="5">
    <source>
        <dbReference type="ARBA" id="ARBA00022982"/>
    </source>
</evidence>
<keyword evidence="7" id="KW-0411">Iron-sulfur</keyword>
<dbReference type="SUPFAM" id="SSF100950">
    <property type="entry name" value="NagB/RpiA/CoA transferase-like"/>
    <property type="match status" value="1"/>
</dbReference>
<proteinExistence type="predicted"/>
<keyword evidence="4" id="KW-0677">Repeat</keyword>
<dbReference type="PANTHER" id="PTHR47153:SF2">
    <property type="entry name" value="LACTATE UTILIZATION PROTEIN B"/>
    <property type="match status" value="1"/>
</dbReference>
<evidence type="ECO:0000256" key="4">
    <source>
        <dbReference type="ARBA" id="ARBA00022737"/>
    </source>
</evidence>
<evidence type="ECO:0000256" key="2">
    <source>
        <dbReference type="ARBA" id="ARBA00022485"/>
    </source>
</evidence>
<feature type="domain" description="4Fe-4S ferredoxin-type" evidence="9">
    <location>
        <begin position="296"/>
        <end position="318"/>
    </location>
</feature>
<dbReference type="GO" id="GO:0051539">
    <property type="term" value="F:4 iron, 4 sulfur cluster binding"/>
    <property type="evidence" value="ECO:0007669"/>
    <property type="project" value="UniProtKB-KW"/>
</dbReference>
<keyword evidence="2" id="KW-0004">4Fe-4S</keyword>
<dbReference type="Proteomes" id="UP000467214">
    <property type="component" value="Unassembled WGS sequence"/>
</dbReference>
<dbReference type="PROSITE" id="PS51379">
    <property type="entry name" value="4FE4S_FER_2"/>
    <property type="match status" value="1"/>
</dbReference>
<evidence type="ECO:0000313" key="10">
    <source>
        <dbReference type="EMBL" id="MXR37256.1"/>
    </source>
</evidence>
<dbReference type="PANTHER" id="PTHR47153">
    <property type="entry name" value="LACTATE UTILIZATION PROTEIN B"/>
    <property type="match status" value="1"/>
</dbReference>
<keyword evidence="3" id="KW-0479">Metal-binding</keyword>
<evidence type="ECO:0000256" key="6">
    <source>
        <dbReference type="ARBA" id="ARBA00023004"/>
    </source>
</evidence>
<evidence type="ECO:0000256" key="1">
    <source>
        <dbReference type="ARBA" id="ARBA00022448"/>
    </source>
</evidence>
<feature type="compositionally biased region" description="Polar residues" evidence="8">
    <location>
        <begin position="444"/>
        <end position="459"/>
    </location>
</feature>
<dbReference type="GO" id="GO:0046872">
    <property type="term" value="F:metal ion binding"/>
    <property type="evidence" value="ECO:0007669"/>
    <property type="project" value="UniProtKB-KW"/>
</dbReference>
<dbReference type="InterPro" id="IPR003741">
    <property type="entry name" value="LUD_dom"/>
</dbReference>
<sequence length="459" mass="50530">MKDDSVNHARAARDFLQDHAHASWHDSAIWWVRHKRDVQAAQLPEWEGLRELARQIKAHTLSHLDVYLQEFEAKARANGVMVHWAADAAEHNRIVHGILAAHSVKKLVKSKSMLTEECGLNPYLETRGIEVIDTDLGERIVQLRHEAPSHIVMPAIHLKKEQIGELFQRELGTAAGNNDPTYLTHAARTNLREHFLSADAGLTGVNFAIAETGAVVVCTNEGNADLGAALPPLHIASMGLEKVIPKLEHLSVFTRLLARSAIGSPTTTYTSHFERARPGGEMHIVIVDNGRSDILGRADFYESLRCIRCGACMNTCPVYRRSSGFSYSYIIPGPIGSTLGPSRDIKKHASMAFACTTCGSCNNVCPVKIPLADQLVAQRARAFDAGAMAKGKKGGVLALRTLLGHPKLFELAGGAMRKIVPILPERLNSAIPYSRPGRELPTMPAQSFKQWWQQNRKKP</sequence>
<dbReference type="Pfam" id="PF13183">
    <property type="entry name" value="Fer4_8"/>
    <property type="match status" value="1"/>
</dbReference>
<dbReference type="SUPFAM" id="SSF54862">
    <property type="entry name" value="4Fe-4S ferredoxins"/>
    <property type="match status" value="1"/>
</dbReference>
<organism evidence="10 11">
    <name type="scientific">Craterilacuibacter sinensis</name>
    <dbReference type="NCBI Taxonomy" id="2686017"/>
    <lineage>
        <taxon>Bacteria</taxon>
        <taxon>Pseudomonadati</taxon>
        <taxon>Pseudomonadota</taxon>
        <taxon>Betaproteobacteria</taxon>
        <taxon>Neisseriales</taxon>
        <taxon>Neisseriaceae</taxon>
        <taxon>Craterilacuibacter</taxon>
    </lineage>
</organism>
<dbReference type="AlphaFoldDB" id="A0A845BSV7"/>
<evidence type="ECO:0000259" key="9">
    <source>
        <dbReference type="PROSITE" id="PS51379"/>
    </source>
</evidence>
<comment type="caution">
    <text evidence="10">The sequence shown here is derived from an EMBL/GenBank/DDBJ whole genome shotgun (WGS) entry which is preliminary data.</text>
</comment>
<reference evidence="10 11" key="1">
    <citation type="submission" date="2019-12" db="EMBL/GenBank/DDBJ databases">
        <title>Neisseriaceae gen. nov. sp. Genome sequencing and assembly.</title>
        <authorList>
            <person name="Liu Z."/>
            <person name="Li A."/>
        </authorList>
    </citation>
    <scope>NUCLEOTIDE SEQUENCE [LARGE SCALE GENOMIC DNA]</scope>
    <source>
        <strain evidence="10 11">B2N2-7</strain>
    </source>
</reference>
<evidence type="ECO:0000256" key="7">
    <source>
        <dbReference type="ARBA" id="ARBA00023014"/>
    </source>
</evidence>
<evidence type="ECO:0000256" key="3">
    <source>
        <dbReference type="ARBA" id="ARBA00022723"/>
    </source>
</evidence>
<dbReference type="InterPro" id="IPR017896">
    <property type="entry name" value="4Fe4S_Fe-S-bd"/>
</dbReference>
<keyword evidence="5" id="KW-0249">Electron transport</keyword>